<feature type="compositionally biased region" description="Basic residues" evidence="5">
    <location>
        <begin position="108"/>
        <end position="122"/>
    </location>
</feature>
<protein>
    <recommendedName>
        <fullName evidence="6">GATA-type domain-containing protein</fullName>
    </recommendedName>
</protein>
<feature type="region of interest" description="Disordered" evidence="5">
    <location>
        <begin position="73"/>
        <end position="131"/>
    </location>
</feature>
<dbReference type="AlphaFoldDB" id="A0A1X2H7A0"/>
<accession>A0A1X2H7A0</accession>
<dbReference type="CDD" id="cd00202">
    <property type="entry name" value="ZnF_GATA"/>
    <property type="match status" value="1"/>
</dbReference>
<organism evidence="7 8">
    <name type="scientific">Syncephalastrum racemosum</name>
    <name type="common">Filamentous fungus</name>
    <dbReference type="NCBI Taxonomy" id="13706"/>
    <lineage>
        <taxon>Eukaryota</taxon>
        <taxon>Fungi</taxon>
        <taxon>Fungi incertae sedis</taxon>
        <taxon>Mucoromycota</taxon>
        <taxon>Mucoromycotina</taxon>
        <taxon>Mucoromycetes</taxon>
        <taxon>Mucorales</taxon>
        <taxon>Syncephalastraceae</taxon>
        <taxon>Syncephalastrum</taxon>
    </lineage>
</organism>
<dbReference type="PANTHER" id="PTHR45658">
    <property type="entry name" value="GATA TRANSCRIPTION FACTOR"/>
    <property type="match status" value="1"/>
</dbReference>
<feature type="domain" description="GATA-type" evidence="6">
    <location>
        <begin position="116"/>
        <end position="149"/>
    </location>
</feature>
<evidence type="ECO:0000256" key="4">
    <source>
        <dbReference type="PROSITE-ProRule" id="PRU00094"/>
    </source>
</evidence>
<keyword evidence="2 4" id="KW-0863">Zinc-finger</keyword>
<evidence type="ECO:0000256" key="1">
    <source>
        <dbReference type="ARBA" id="ARBA00022723"/>
    </source>
</evidence>
<evidence type="ECO:0000313" key="8">
    <source>
        <dbReference type="Proteomes" id="UP000242180"/>
    </source>
</evidence>
<comment type="caution">
    <text evidence="7">The sequence shown here is derived from an EMBL/GenBank/DDBJ whole genome shotgun (WGS) entry which is preliminary data.</text>
</comment>
<dbReference type="GO" id="GO:0006355">
    <property type="term" value="P:regulation of DNA-templated transcription"/>
    <property type="evidence" value="ECO:0007669"/>
    <property type="project" value="InterPro"/>
</dbReference>
<dbReference type="InterPro" id="IPR000679">
    <property type="entry name" value="Znf_GATA"/>
</dbReference>
<keyword evidence="1" id="KW-0479">Metal-binding</keyword>
<evidence type="ECO:0000256" key="2">
    <source>
        <dbReference type="ARBA" id="ARBA00022771"/>
    </source>
</evidence>
<dbReference type="STRING" id="13706.A0A1X2H7A0"/>
<dbReference type="PROSITE" id="PS50114">
    <property type="entry name" value="GATA_ZN_FINGER_2"/>
    <property type="match status" value="1"/>
</dbReference>
<keyword evidence="3" id="KW-0862">Zinc</keyword>
<gene>
    <name evidence="7" type="ORF">BCR43DRAFT_506452</name>
</gene>
<dbReference type="InterPro" id="IPR051140">
    <property type="entry name" value="GATA_TF"/>
</dbReference>
<dbReference type="GO" id="GO:0030154">
    <property type="term" value="P:cell differentiation"/>
    <property type="evidence" value="ECO:0007669"/>
    <property type="project" value="TreeGrafter"/>
</dbReference>
<reference evidence="7 8" key="1">
    <citation type="submission" date="2016-07" db="EMBL/GenBank/DDBJ databases">
        <title>Pervasive Adenine N6-methylation of Active Genes in Fungi.</title>
        <authorList>
            <consortium name="DOE Joint Genome Institute"/>
            <person name="Mondo S.J."/>
            <person name="Dannebaum R.O."/>
            <person name="Kuo R.C."/>
            <person name="Labutti K."/>
            <person name="Haridas S."/>
            <person name="Kuo A."/>
            <person name="Salamov A."/>
            <person name="Ahrendt S.R."/>
            <person name="Lipzen A."/>
            <person name="Sullivan W."/>
            <person name="Andreopoulos W.B."/>
            <person name="Clum A."/>
            <person name="Lindquist E."/>
            <person name="Daum C."/>
            <person name="Ramamoorthy G.K."/>
            <person name="Gryganskyi A."/>
            <person name="Culley D."/>
            <person name="Magnuson J.K."/>
            <person name="James T.Y."/>
            <person name="O'Malley M.A."/>
            <person name="Stajich J.E."/>
            <person name="Spatafora J.W."/>
            <person name="Visel A."/>
            <person name="Grigoriev I.V."/>
        </authorList>
    </citation>
    <scope>NUCLEOTIDE SEQUENCE [LARGE SCALE GENOMIC DNA]</scope>
    <source>
        <strain evidence="7 8">NRRL 2496</strain>
    </source>
</reference>
<dbReference type="OrthoDB" id="515401at2759"/>
<dbReference type="PANTHER" id="PTHR45658:SF102">
    <property type="entry name" value="GATA TRANSCRIPTION FACTOR 29"/>
    <property type="match status" value="1"/>
</dbReference>
<proteinExistence type="predicted"/>
<dbReference type="EMBL" id="MCGN01000007">
    <property type="protein sequence ID" value="ORY94445.1"/>
    <property type="molecule type" value="Genomic_DNA"/>
</dbReference>
<dbReference type="SUPFAM" id="SSF57716">
    <property type="entry name" value="Glucocorticoid receptor-like (DNA-binding domain)"/>
    <property type="match status" value="1"/>
</dbReference>
<evidence type="ECO:0000313" key="7">
    <source>
        <dbReference type="EMBL" id="ORY94445.1"/>
    </source>
</evidence>
<name>A0A1X2H7A0_SYNRA</name>
<dbReference type="Pfam" id="PF00320">
    <property type="entry name" value="GATA"/>
    <property type="match status" value="1"/>
</dbReference>
<keyword evidence="8" id="KW-1185">Reference proteome</keyword>
<dbReference type="GO" id="GO:0005634">
    <property type="term" value="C:nucleus"/>
    <property type="evidence" value="ECO:0007669"/>
    <property type="project" value="TreeGrafter"/>
</dbReference>
<dbReference type="GO" id="GO:0008270">
    <property type="term" value="F:zinc ion binding"/>
    <property type="evidence" value="ECO:0007669"/>
    <property type="project" value="UniProtKB-KW"/>
</dbReference>
<sequence length="149" mass="16461">MSYTPTASYPPWAYHWPTTHDQDIHLLYPEPSPLTPIESQQPVWPVYYSEAESPYFPWGAYDPVYTIPGTAMTLGPSLSSPPAPPLSAISDDNTLPTPPLESPVRALPRTKKSKKTKDRKKCSNCGATKTPSWRRGSLSSRLLCNACGL</sequence>
<evidence type="ECO:0000256" key="5">
    <source>
        <dbReference type="SAM" id="MobiDB-lite"/>
    </source>
</evidence>
<dbReference type="InterPro" id="IPR013088">
    <property type="entry name" value="Znf_NHR/GATA"/>
</dbReference>
<evidence type="ECO:0000259" key="6">
    <source>
        <dbReference type="PROSITE" id="PS50114"/>
    </source>
</evidence>
<evidence type="ECO:0000256" key="3">
    <source>
        <dbReference type="ARBA" id="ARBA00022833"/>
    </source>
</evidence>
<dbReference type="Proteomes" id="UP000242180">
    <property type="component" value="Unassembled WGS sequence"/>
</dbReference>
<dbReference type="GO" id="GO:0043565">
    <property type="term" value="F:sequence-specific DNA binding"/>
    <property type="evidence" value="ECO:0007669"/>
    <property type="project" value="InterPro"/>
</dbReference>
<dbReference type="Gene3D" id="3.30.50.10">
    <property type="entry name" value="Erythroid Transcription Factor GATA-1, subunit A"/>
    <property type="match status" value="1"/>
</dbReference>
<dbReference type="InParanoid" id="A0A1X2H7A0"/>